<dbReference type="AlphaFoldDB" id="A0A373FAG3"/>
<sequence>MAKTIGEVSWAAELWTPAVQQRFEALFAVASRKSLSGWRLVPREAAEVLVLDGTVPALAQEVKNSPCVVYVGGEASAQPLGRSSQGWAAHLDVEFTLSDLIDMLDRAAVFLMDWKARQKASVTLTLQRALEDLKEQGLDCPHRFQIKSWVALPGAANTAQNMRALALLSRGPIAVQSLSEHSGAELAELISLLSLPQVQAVLRCSLKTAEATKPQPTTPTTQPAASVTRQWVKKLTGWITRGGRT</sequence>
<evidence type="ECO:0000313" key="2">
    <source>
        <dbReference type="Proteomes" id="UP000261948"/>
    </source>
</evidence>
<protein>
    <submittedName>
        <fullName evidence="1">Uncharacterized protein</fullName>
    </submittedName>
</protein>
<dbReference type="OrthoDB" id="8811098at2"/>
<dbReference type="Proteomes" id="UP000261948">
    <property type="component" value="Unassembled WGS sequence"/>
</dbReference>
<dbReference type="EMBL" id="QURR01000031">
    <property type="protein sequence ID" value="RGE41124.1"/>
    <property type="molecule type" value="Genomic_DNA"/>
</dbReference>
<proteinExistence type="predicted"/>
<accession>A0A373FAG3</accession>
<organism evidence="1 2">
    <name type="scientific">Comamonas testosteroni</name>
    <name type="common">Pseudomonas testosteroni</name>
    <dbReference type="NCBI Taxonomy" id="285"/>
    <lineage>
        <taxon>Bacteria</taxon>
        <taxon>Pseudomonadati</taxon>
        <taxon>Pseudomonadota</taxon>
        <taxon>Betaproteobacteria</taxon>
        <taxon>Burkholderiales</taxon>
        <taxon>Comamonadaceae</taxon>
        <taxon>Comamonas</taxon>
    </lineage>
</organism>
<gene>
    <name evidence="1" type="ORF">DZC30_19340</name>
</gene>
<keyword evidence="2" id="KW-1185">Reference proteome</keyword>
<comment type="caution">
    <text evidence="1">The sequence shown here is derived from an EMBL/GenBank/DDBJ whole genome shotgun (WGS) entry which is preliminary data.</text>
</comment>
<evidence type="ECO:0000313" key="1">
    <source>
        <dbReference type="EMBL" id="RGE41124.1"/>
    </source>
</evidence>
<reference evidence="1 2" key="1">
    <citation type="submission" date="2018-08" db="EMBL/GenBank/DDBJ databases">
        <title>Comamonas testosteroni strain SWCO2.</title>
        <authorList>
            <person name="Jiang N."/>
            <person name="Zhang X.Z."/>
        </authorList>
    </citation>
    <scope>NUCLEOTIDE SEQUENCE [LARGE SCALE GENOMIC DNA]</scope>
    <source>
        <strain evidence="1 2">SWCO2</strain>
    </source>
</reference>
<name>A0A373FAG3_COMTE</name>